<evidence type="ECO:0000256" key="1">
    <source>
        <dbReference type="SAM" id="MobiDB-lite"/>
    </source>
</evidence>
<dbReference type="OrthoDB" id="3353107at2759"/>
<dbReference type="EMBL" id="KL198005">
    <property type="protein sequence ID" value="KDQ32273.1"/>
    <property type="molecule type" value="Genomic_DNA"/>
</dbReference>
<accession>A0A067NW27</accession>
<dbReference type="HOGENOM" id="CLU_1289406_0_0_1"/>
<name>A0A067NW27_PLEO1</name>
<feature type="compositionally biased region" description="Acidic residues" evidence="1">
    <location>
        <begin position="151"/>
        <end position="174"/>
    </location>
</feature>
<dbReference type="Proteomes" id="UP000027073">
    <property type="component" value="Unassembled WGS sequence"/>
</dbReference>
<dbReference type="AlphaFoldDB" id="A0A067NW27"/>
<organism evidence="2 3">
    <name type="scientific">Pleurotus ostreatus (strain PC15)</name>
    <name type="common">Oyster mushroom</name>
    <dbReference type="NCBI Taxonomy" id="1137138"/>
    <lineage>
        <taxon>Eukaryota</taxon>
        <taxon>Fungi</taxon>
        <taxon>Dikarya</taxon>
        <taxon>Basidiomycota</taxon>
        <taxon>Agaricomycotina</taxon>
        <taxon>Agaricomycetes</taxon>
        <taxon>Agaricomycetidae</taxon>
        <taxon>Agaricales</taxon>
        <taxon>Pleurotineae</taxon>
        <taxon>Pleurotaceae</taxon>
        <taxon>Pleurotus</taxon>
    </lineage>
</organism>
<feature type="region of interest" description="Disordered" evidence="1">
    <location>
        <begin position="148"/>
        <end position="174"/>
    </location>
</feature>
<reference evidence="3" key="1">
    <citation type="journal article" date="2014" name="Proc. Natl. Acad. Sci. U.S.A.">
        <title>Extensive sampling of basidiomycete genomes demonstrates inadequacy of the white-rot/brown-rot paradigm for wood decay fungi.</title>
        <authorList>
            <person name="Riley R."/>
            <person name="Salamov A.A."/>
            <person name="Brown D.W."/>
            <person name="Nagy L.G."/>
            <person name="Floudas D."/>
            <person name="Held B.W."/>
            <person name="Levasseur A."/>
            <person name="Lombard V."/>
            <person name="Morin E."/>
            <person name="Otillar R."/>
            <person name="Lindquist E.A."/>
            <person name="Sun H."/>
            <person name="LaButti K.M."/>
            <person name="Schmutz J."/>
            <person name="Jabbour D."/>
            <person name="Luo H."/>
            <person name="Baker S.E."/>
            <person name="Pisabarro A.G."/>
            <person name="Walton J.D."/>
            <person name="Blanchette R.A."/>
            <person name="Henrissat B."/>
            <person name="Martin F."/>
            <person name="Cullen D."/>
            <person name="Hibbett D.S."/>
            <person name="Grigoriev I.V."/>
        </authorList>
    </citation>
    <scope>NUCLEOTIDE SEQUENCE [LARGE SCALE GENOMIC DNA]</scope>
    <source>
        <strain evidence="3">PC15</strain>
    </source>
</reference>
<protein>
    <submittedName>
        <fullName evidence="2">Uncharacterized protein</fullName>
    </submittedName>
</protein>
<evidence type="ECO:0000313" key="3">
    <source>
        <dbReference type="Proteomes" id="UP000027073"/>
    </source>
</evidence>
<gene>
    <name evidence="2" type="ORF">PLEOSDRAFT_1081494</name>
</gene>
<dbReference type="InParanoid" id="A0A067NW27"/>
<proteinExistence type="predicted"/>
<dbReference type="VEuPathDB" id="FungiDB:PLEOSDRAFT_1081494"/>
<sequence>MSSTTWSISSGKHGLPLVYVICQGFWQSKAFVFKGSGLWMPCGVLMVLVKSQTVVGLRASDNNQADTALEVFIQAMGKYGQPSRVPTVALSYGEYQHAIHGQNDLHLMGRLEHGEYHDDCAGVTPEEMTSAYGVEVPDGDTLAAPATYNTGEEEEEEEEEDLAGAGDGEEDEEDMWREFEEILESMKQHFFLEASVYGLQSGLPMGTQPLKCLE</sequence>
<evidence type="ECO:0000313" key="2">
    <source>
        <dbReference type="EMBL" id="KDQ32273.1"/>
    </source>
</evidence>